<dbReference type="InterPro" id="IPR015797">
    <property type="entry name" value="NUDIX_hydrolase-like_dom_sf"/>
</dbReference>
<dbReference type="EMBL" id="CP045121">
    <property type="protein sequence ID" value="QIN80210.1"/>
    <property type="molecule type" value="Genomic_DNA"/>
</dbReference>
<accession>A0A6G8Q1B9</accession>
<dbReference type="GO" id="GO:0016787">
    <property type="term" value="F:hydrolase activity"/>
    <property type="evidence" value="ECO:0007669"/>
    <property type="project" value="UniProtKB-KW"/>
</dbReference>
<name>A0A6G8Q1B9_9ACTN</name>
<dbReference type="KEGG" id="rmar:GBA65_18680"/>
<dbReference type="PROSITE" id="PS00893">
    <property type="entry name" value="NUDIX_BOX"/>
    <property type="match status" value="1"/>
</dbReference>
<dbReference type="PANTHER" id="PTHR43046:SF14">
    <property type="entry name" value="MUTT_NUDIX FAMILY PROTEIN"/>
    <property type="match status" value="1"/>
</dbReference>
<evidence type="ECO:0000313" key="6">
    <source>
        <dbReference type="EMBL" id="QIN80210.1"/>
    </source>
</evidence>
<keyword evidence="3 4" id="KW-0378">Hydrolase</keyword>
<sequence>MLPHLGLPPLGPVRPLFHAGSLTRGAVLGTTAPATYTPEARERVVYSVLMSKVRGDSGMDFGIRVGAVMERDGALLLVRHDKPGREPYWVLPGGRLEPGETIPECAEREIAEETGLDGHFARVLYVSEFLREGRHTVDVTALVEAEGEAALGSDPEVEPGSEPTLRELRWVGPEELREITLLPGHLKERLLRDGLRGESRGEVYLGGGADA</sequence>
<organism evidence="6 7">
    <name type="scientific">Rubrobacter marinus</name>
    <dbReference type="NCBI Taxonomy" id="2653852"/>
    <lineage>
        <taxon>Bacteria</taxon>
        <taxon>Bacillati</taxon>
        <taxon>Actinomycetota</taxon>
        <taxon>Rubrobacteria</taxon>
        <taxon>Rubrobacterales</taxon>
        <taxon>Rubrobacteraceae</taxon>
        <taxon>Rubrobacter</taxon>
    </lineage>
</organism>
<evidence type="ECO:0000313" key="7">
    <source>
        <dbReference type="Proteomes" id="UP000502706"/>
    </source>
</evidence>
<evidence type="ECO:0000256" key="3">
    <source>
        <dbReference type="ARBA" id="ARBA00022801"/>
    </source>
</evidence>
<feature type="domain" description="Nudix hydrolase" evidence="5">
    <location>
        <begin position="60"/>
        <end position="195"/>
    </location>
</feature>
<proteinExistence type="inferred from homology"/>
<dbReference type="PROSITE" id="PS51462">
    <property type="entry name" value="NUDIX"/>
    <property type="match status" value="1"/>
</dbReference>
<evidence type="ECO:0000259" key="5">
    <source>
        <dbReference type="PROSITE" id="PS51462"/>
    </source>
</evidence>
<reference evidence="6 7" key="1">
    <citation type="submission" date="2019-10" db="EMBL/GenBank/DDBJ databases">
        <title>Rubrobacter sp nov SCSIO 52915 isolated from a deep-sea sediment in the South China Sea.</title>
        <authorList>
            <person name="Chen R.W."/>
        </authorList>
    </citation>
    <scope>NUCLEOTIDE SEQUENCE [LARGE SCALE GENOMIC DNA]</scope>
    <source>
        <strain evidence="6 7">SCSIO 52915</strain>
    </source>
</reference>
<gene>
    <name evidence="6" type="ORF">GBA65_18680</name>
</gene>
<dbReference type="Proteomes" id="UP000502706">
    <property type="component" value="Chromosome"/>
</dbReference>
<comment type="similarity">
    <text evidence="2 4">Belongs to the Nudix hydrolase family.</text>
</comment>
<dbReference type="InterPro" id="IPR000086">
    <property type="entry name" value="NUDIX_hydrolase_dom"/>
</dbReference>
<dbReference type="PRINTS" id="PR00502">
    <property type="entry name" value="NUDIXFAMILY"/>
</dbReference>
<dbReference type="PANTHER" id="PTHR43046">
    <property type="entry name" value="GDP-MANNOSE MANNOSYL HYDROLASE"/>
    <property type="match status" value="1"/>
</dbReference>
<evidence type="ECO:0000256" key="4">
    <source>
        <dbReference type="RuleBase" id="RU003476"/>
    </source>
</evidence>
<dbReference type="Pfam" id="PF00293">
    <property type="entry name" value="NUDIX"/>
    <property type="match status" value="1"/>
</dbReference>
<evidence type="ECO:0000256" key="1">
    <source>
        <dbReference type="ARBA" id="ARBA00001946"/>
    </source>
</evidence>
<dbReference type="SUPFAM" id="SSF55811">
    <property type="entry name" value="Nudix"/>
    <property type="match status" value="1"/>
</dbReference>
<comment type="cofactor">
    <cofactor evidence="1">
        <name>Mg(2+)</name>
        <dbReference type="ChEBI" id="CHEBI:18420"/>
    </cofactor>
</comment>
<dbReference type="AlphaFoldDB" id="A0A6G8Q1B9"/>
<protein>
    <submittedName>
        <fullName evidence="6">NUDIX domain-containing protein</fullName>
    </submittedName>
</protein>
<keyword evidence="7" id="KW-1185">Reference proteome</keyword>
<dbReference type="InterPro" id="IPR020084">
    <property type="entry name" value="NUDIX_hydrolase_CS"/>
</dbReference>
<dbReference type="InterPro" id="IPR020476">
    <property type="entry name" value="Nudix_hydrolase"/>
</dbReference>
<dbReference type="Gene3D" id="3.90.79.10">
    <property type="entry name" value="Nucleoside Triphosphate Pyrophosphohydrolase"/>
    <property type="match status" value="1"/>
</dbReference>
<evidence type="ECO:0000256" key="2">
    <source>
        <dbReference type="ARBA" id="ARBA00005582"/>
    </source>
</evidence>